<keyword evidence="6" id="KW-1185">Reference proteome</keyword>
<protein>
    <submittedName>
        <fullName evidence="5">Splicing factor 3B subunit 2 isoform B</fullName>
    </submittedName>
</protein>
<gene>
    <name evidence="5" type="ORF">D0Y65_040208</name>
</gene>
<dbReference type="AlphaFoldDB" id="A0A445GQJ4"/>
<proteinExistence type="predicted"/>
<dbReference type="GO" id="GO:0000166">
    <property type="term" value="F:nucleotide binding"/>
    <property type="evidence" value="ECO:0007669"/>
    <property type="project" value="UniProtKB-KW"/>
</dbReference>
<evidence type="ECO:0000313" key="5">
    <source>
        <dbReference type="EMBL" id="RZB63509.1"/>
    </source>
</evidence>
<keyword evidence="2" id="KW-0547">Nucleotide-binding</keyword>
<feature type="domain" description="Disease resistance N-terminal" evidence="4">
    <location>
        <begin position="11"/>
        <end position="92"/>
    </location>
</feature>
<evidence type="ECO:0000256" key="2">
    <source>
        <dbReference type="ARBA" id="ARBA00022741"/>
    </source>
</evidence>
<dbReference type="InterPro" id="IPR041118">
    <property type="entry name" value="Rx_N"/>
</dbReference>
<dbReference type="GO" id="GO:0006952">
    <property type="term" value="P:defense response"/>
    <property type="evidence" value="ECO:0007669"/>
    <property type="project" value="UniProtKB-KW"/>
</dbReference>
<evidence type="ECO:0000259" key="4">
    <source>
        <dbReference type="Pfam" id="PF18052"/>
    </source>
</evidence>
<dbReference type="Proteomes" id="UP000289340">
    <property type="component" value="Chromosome 15"/>
</dbReference>
<name>A0A445GQJ4_GLYSO</name>
<evidence type="ECO:0000313" key="6">
    <source>
        <dbReference type="Proteomes" id="UP000289340"/>
    </source>
</evidence>
<keyword evidence="1" id="KW-0677">Repeat</keyword>
<keyword evidence="3" id="KW-0611">Plant defense</keyword>
<organism evidence="5 6">
    <name type="scientific">Glycine soja</name>
    <name type="common">Wild soybean</name>
    <dbReference type="NCBI Taxonomy" id="3848"/>
    <lineage>
        <taxon>Eukaryota</taxon>
        <taxon>Viridiplantae</taxon>
        <taxon>Streptophyta</taxon>
        <taxon>Embryophyta</taxon>
        <taxon>Tracheophyta</taxon>
        <taxon>Spermatophyta</taxon>
        <taxon>Magnoliopsida</taxon>
        <taxon>eudicotyledons</taxon>
        <taxon>Gunneridae</taxon>
        <taxon>Pentapetalae</taxon>
        <taxon>rosids</taxon>
        <taxon>fabids</taxon>
        <taxon>Fabales</taxon>
        <taxon>Fabaceae</taxon>
        <taxon>Papilionoideae</taxon>
        <taxon>50 kb inversion clade</taxon>
        <taxon>NPAAA clade</taxon>
        <taxon>indigoferoid/millettioid clade</taxon>
        <taxon>Phaseoleae</taxon>
        <taxon>Glycine</taxon>
        <taxon>Glycine subgen. Soja</taxon>
    </lineage>
</organism>
<comment type="caution">
    <text evidence="5">The sequence shown here is derived from an EMBL/GenBank/DDBJ whole genome shotgun (WGS) entry which is preliminary data.</text>
</comment>
<dbReference type="Gene3D" id="1.20.5.4130">
    <property type="match status" value="1"/>
</dbReference>
<evidence type="ECO:0000256" key="3">
    <source>
        <dbReference type="ARBA" id="ARBA00022821"/>
    </source>
</evidence>
<sequence>MAEYFVFDIAESLLGKLASYVYEQASRACDLYEDVQGIIDTLSIVKGVLLDAEEKHGLLEWLRQIQNICFDVEDVLDGYECQSLRKHVVKASCSTKMKRIDIDHRLVQRREITYSHVNASGVIGMDGDKDEIIKLLMQPHPHHGDGDGDKIGSGKLENIARQYIDERSLLEDFEDYGHLYHFKVHDLVHDLALYVAKEELLVVNSQTRNIPEQVRHFSVVENDSLSHALFPKSTSVRTILVRIEGMGVNNETLLDIWI</sequence>
<reference evidence="5 6" key="1">
    <citation type="submission" date="2018-09" db="EMBL/GenBank/DDBJ databases">
        <title>A high-quality reference genome of wild soybean provides a powerful tool to mine soybean genomes.</title>
        <authorList>
            <person name="Xie M."/>
            <person name="Chung C.Y.L."/>
            <person name="Li M.-W."/>
            <person name="Wong F.-L."/>
            <person name="Chan T.-F."/>
            <person name="Lam H.-M."/>
        </authorList>
    </citation>
    <scope>NUCLEOTIDE SEQUENCE [LARGE SCALE GENOMIC DNA]</scope>
    <source>
        <strain evidence="6">cv. W05</strain>
        <tissue evidence="5">Hypocotyl of etiolated seedlings</tissue>
    </source>
</reference>
<dbReference type="Pfam" id="PF18052">
    <property type="entry name" value="Rx_N"/>
    <property type="match status" value="1"/>
</dbReference>
<accession>A0A445GQJ4</accession>
<dbReference type="EMBL" id="QZWG01000015">
    <property type="protein sequence ID" value="RZB63509.1"/>
    <property type="molecule type" value="Genomic_DNA"/>
</dbReference>
<evidence type="ECO:0000256" key="1">
    <source>
        <dbReference type="ARBA" id="ARBA00022737"/>
    </source>
</evidence>